<proteinExistence type="predicted"/>
<dbReference type="PANTHER" id="PTHR33116:SF67">
    <property type="entry name" value="REVERSE TRANSCRIPTASE"/>
    <property type="match status" value="1"/>
</dbReference>
<dbReference type="OrthoDB" id="1243493at2759"/>
<accession>A0A9J5XXC4</accession>
<dbReference type="PANTHER" id="PTHR33116">
    <property type="entry name" value="REVERSE TRANSCRIPTASE ZINC-BINDING DOMAIN-CONTAINING PROTEIN-RELATED-RELATED"/>
    <property type="match status" value="1"/>
</dbReference>
<name>A0A9J5XXC4_SOLCO</name>
<dbReference type="Proteomes" id="UP000824120">
    <property type="component" value="Chromosome 8"/>
</dbReference>
<evidence type="ECO:0000313" key="1">
    <source>
        <dbReference type="EMBL" id="KAG5592849.1"/>
    </source>
</evidence>
<dbReference type="AlphaFoldDB" id="A0A9J5XXC4"/>
<sequence>MIILCKAEVGTMNMITETLRKYEEVSGQKQAQRMMAQFFWSNCIGGKGRHWTRWSNLCLPEKEGGIGFRLMQDISMALFCKLWWNFRTKTSGSTYVWHDNWTGLGNLYTIIGDEVAWDDEYKRIDELAKHGEWDIAILHELLPQELVEHIVRHIQPPGRREDEWTKLREVIILWWKQDVKNPLRPYYIIVPSFIVWELWRRRNRMKHEGKKTSLPRVIHNVTRNMYMMMQSSKPSMRCPSSWPEIITVLENYYPRMKVKQVIWEFPPEGWVKYNTEWSFQRKSRH</sequence>
<gene>
    <name evidence="1" type="ORF">H5410_043363</name>
</gene>
<organism evidence="1 2">
    <name type="scientific">Solanum commersonii</name>
    <name type="common">Commerson's wild potato</name>
    <name type="synonym">Commerson's nightshade</name>
    <dbReference type="NCBI Taxonomy" id="4109"/>
    <lineage>
        <taxon>Eukaryota</taxon>
        <taxon>Viridiplantae</taxon>
        <taxon>Streptophyta</taxon>
        <taxon>Embryophyta</taxon>
        <taxon>Tracheophyta</taxon>
        <taxon>Spermatophyta</taxon>
        <taxon>Magnoliopsida</taxon>
        <taxon>eudicotyledons</taxon>
        <taxon>Gunneridae</taxon>
        <taxon>Pentapetalae</taxon>
        <taxon>asterids</taxon>
        <taxon>lamiids</taxon>
        <taxon>Solanales</taxon>
        <taxon>Solanaceae</taxon>
        <taxon>Solanoideae</taxon>
        <taxon>Solaneae</taxon>
        <taxon>Solanum</taxon>
    </lineage>
</organism>
<evidence type="ECO:0000313" key="2">
    <source>
        <dbReference type="Proteomes" id="UP000824120"/>
    </source>
</evidence>
<keyword evidence="2" id="KW-1185">Reference proteome</keyword>
<comment type="caution">
    <text evidence="1">The sequence shown here is derived from an EMBL/GenBank/DDBJ whole genome shotgun (WGS) entry which is preliminary data.</text>
</comment>
<dbReference type="EMBL" id="JACXVP010000008">
    <property type="protein sequence ID" value="KAG5592849.1"/>
    <property type="molecule type" value="Genomic_DNA"/>
</dbReference>
<protein>
    <submittedName>
        <fullName evidence="1">Uncharacterized protein</fullName>
    </submittedName>
</protein>
<reference evidence="1 2" key="1">
    <citation type="submission" date="2020-09" db="EMBL/GenBank/DDBJ databases">
        <title>De no assembly of potato wild relative species, Solanum commersonii.</title>
        <authorList>
            <person name="Cho K."/>
        </authorList>
    </citation>
    <scope>NUCLEOTIDE SEQUENCE [LARGE SCALE GENOMIC DNA]</scope>
    <source>
        <strain evidence="1">LZ3.2</strain>
        <tissue evidence="1">Leaf</tissue>
    </source>
</reference>